<feature type="region of interest" description="Disordered" evidence="3">
    <location>
        <begin position="393"/>
        <end position="418"/>
    </location>
</feature>
<dbReference type="EMBL" id="LR796815">
    <property type="protein sequence ID" value="CAB4167352.1"/>
    <property type="molecule type" value="Genomic_DNA"/>
</dbReference>
<evidence type="ECO:0000256" key="1">
    <source>
        <dbReference type="ARBA" id="ARBA00022729"/>
    </source>
</evidence>
<protein>
    <submittedName>
        <fullName evidence="5">Concanavalin A-like lectin/glucanases superfamily</fullName>
    </submittedName>
</protein>
<keyword evidence="1" id="KW-0732">Signal</keyword>
<feature type="compositionally biased region" description="Gly residues" evidence="3">
    <location>
        <begin position="402"/>
        <end position="418"/>
    </location>
</feature>
<feature type="domain" description="LamG-like jellyroll fold" evidence="4">
    <location>
        <begin position="75"/>
        <end position="210"/>
    </location>
</feature>
<accession>A0A6J5P8J0</accession>
<evidence type="ECO:0000313" key="6">
    <source>
        <dbReference type="EMBL" id="CAB4171089.1"/>
    </source>
</evidence>
<dbReference type="EMBL" id="LR797534">
    <property type="protein sequence ID" value="CAB4223015.1"/>
    <property type="molecule type" value="Genomic_DNA"/>
</dbReference>
<dbReference type="SMART" id="SM00560">
    <property type="entry name" value="LamGL"/>
    <property type="match status" value="1"/>
</dbReference>
<dbReference type="GO" id="GO:0030246">
    <property type="term" value="F:carbohydrate binding"/>
    <property type="evidence" value="ECO:0007669"/>
    <property type="project" value="UniProtKB-KW"/>
</dbReference>
<evidence type="ECO:0000313" key="7">
    <source>
        <dbReference type="EMBL" id="CAB4176585.1"/>
    </source>
</evidence>
<dbReference type="EMBL" id="LR796858">
    <property type="protein sequence ID" value="CAB4171089.1"/>
    <property type="molecule type" value="Genomic_DNA"/>
</dbReference>
<evidence type="ECO:0000256" key="3">
    <source>
        <dbReference type="SAM" id="MobiDB-lite"/>
    </source>
</evidence>
<proteinExistence type="predicted"/>
<dbReference type="Gene3D" id="2.60.120.200">
    <property type="match status" value="1"/>
</dbReference>
<dbReference type="Pfam" id="PF13385">
    <property type="entry name" value="Laminin_G_3"/>
    <property type="match status" value="1"/>
</dbReference>
<evidence type="ECO:0000256" key="2">
    <source>
        <dbReference type="ARBA" id="ARBA00023157"/>
    </source>
</evidence>
<dbReference type="InterPro" id="IPR006558">
    <property type="entry name" value="LamG-like"/>
</dbReference>
<dbReference type="Pfam" id="PF21722">
    <property type="entry name" value="Gly_rich_2"/>
    <property type="match status" value="1"/>
</dbReference>
<dbReference type="InterPro" id="IPR013320">
    <property type="entry name" value="ConA-like_dom_sf"/>
</dbReference>
<evidence type="ECO:0000313" key="8">
    <source>
        <dbReference type="EMBL" id="CAB4223015.1"/>
    </source>
</evidence>
<keyword evidence="5" id="KW-0430">Lectin</keyword>
<sequence length="434" mass="43443">MAITLGGSYVTSGLVLHLDSRNTSSYPGTGTLWTDLVGSGINATLVGSPTYNGAINLNGSSQYAIIADNTTLNSQSITMESWCMLTNTTQNGFIFEKGVVNTQYSMFFEQAGGTFIFRTQGLSNTDITFKASYITINTWTHIVCTYSSGVKSIYVNGVLVSQLTGITGTIPTTATGSSIGVYGGYSGTRDYYFNGSISLVRVYNRALSQSEINQNFSSTGLTFSNSAYQATKFDSANDAGGIINITSFTANGTWTKPAGCTSILVKLVAGGGGAAGYCESGGGGGYSEKVIDVTSVATVAVTVGGGGASVGYYAAGASGGTSSFGSYCTASGGGGANTGGSHCGGNPGLGSGGNINLYGGVGTGHANSSGHYPGGTGGGTFFGSSGTVNRATTSNKLYSGAPGTGGPGGRTNDGSGGAGIANGENGLIIVYAYK</sequence>
<keyword evidence="2" id="KW-1015">Disulfide bond</keyword>
<dbReference type="InterPro" id="IPR049304">
    <property type="entry name" value="Gly_rich_dom"/>
</dbReference>
<dbReference type="SUPFAM" id="SSF49899">
    <property type="entry name" value="Concanavalin A-like lectins/glucanases"/>
    <property type="match status" value="1"/>
</dbReference>
<evidence type="ECO:0000259" key="4">
    <source>
        <dbReference type="SMART" id="SM00560"/>
    </source>
</evidence>
<reference evidence="5" key="1">
    <citation type="submission" date="2020-04" db="EMBL/GenBank/DDBJ databases">
        <authorList>
            <person name="Chiriac C."/>
            <person name="Salcher M."/>
            <person name="Ghai R."/>
            <person name="Kavagutti S V."/>
        </authorList>
    </citation>
    <scope>NUCLEOTIDE SEQUENCE</scope>
</reference>
<gene>
    <name evidence="8" type="ORF">UFOVP1666_58</name>
    <name evidence="5" type="ORF">UFOVP867_13</name>
    <name evidence="6" type="ORF">UFOVP913_185</name>
    <name evidence="7" type="ORF">UFOVP993_41</name>
</gene>
<name>A0A6J5P8J0_9CAUD</name>
<evidence type="ECO:0000313" key="5">
    <source>
        <dbReference type="EMBL" id="CAB4167352.1"/>
    </source>
</evidence>
<dbReference type="EMBL" id="LR796944">
    <property type="protein sequence ID" value="CAB4176585.1"/>
    <property type="molecule type" value="Genomic_DNA"/>
</dbReference>
<organism evidence="5">
    <name type="scientific">uncultured Caudovirales phage</name>
    <dbReference type="NCBI Taxonomy" id="2100421"/>
    <lineage>
        <taxon>Viruses</taxon>
        <taxon>Duplodnaviria</taxon>
        <taxon>Heunggongvirae</taxon>
        <taxon>Uroviricota</taxon>
        <taxon>Caudoviricetes</taxon>
        <taxon>Peduoviridae</taxon>
        <taxon>Maltschvirus</taxon>
        <taxon>Maltschvirus maltsch</taxon>
    </lineage>
</organism>